<keyword evidence="5 8" id="KW-1133">Transmembrane helix</keyword>
<evidence type="ECO:0000256" key="6">
    <source>
        <dbReference type="ARBA" id="ARBA00023136"/>
    </source>
</evidence>
<evidence type="ECO:0000256" key="1">
    <source>
        <dbReference type="ARBA" id="ARBA00004370"/>
    </source>
</evidence>
<feature type="binding site" description="axial binding residue" evidence="7">
    <location>
        <position position="104"/>
    </location>
    <ligand>
        <name>heme b</name>
        <dbReference type="ChEBI" id="CHEBI:60344"/>
        <label>1</label>
    </ligand>
    <ligandPart>
        <name>Fe</name>
        <dbReference type="ChEBI" id="CHEBI:18248"/>
    </ligandPart>
</feature>
<feature type="binding site" description="axial binding residue" evidence="7">
    <location>
        <position position="75"/>
    </location>
    <ligand>
        <name>heme b</name>
        <dbReference type="ChEBI" id="CHEBI:60344"/>
        <label>1</label>
    </ligand>
    <ligandPart>
        <name>Fe</name>
        <dbReference type="ChEBI" id="CHEBI:18248"/>
    </ligandPart>
</feature>
<evidence type="ECO:0000256" key="4">
    <source>
        <dbReference type="ARBA" id="ARBA00022982"/>
    </source>
</evidence>
<evidence type="ECO:0000313" key="10">
    <source>
        <dbReference type="EMBL" id="KAG5561207.1"/>
    </source>
</evidence>
<dbReference type="PIRSF" id="PIRSF037471">
    <property type="entry name" value="UCP037471"/>
    <property type="match status" value="1"/>
</dbReference>
<dbReference type="PANTHER" id="PTHR23130">
    <property type="entry name" value="CYTOCHROME B561 AND DOMON DOMAIN-CONTAINING PROTEIN"/>
    <property type="match status" value="1"/>
</dbReference>
<keyword evidence="4" id="KW-0249">Electron transport</keyword>
<feature type="transmembrane region" description="Helical" evidence="8">
    <location>
        <begin position="114"/>
        <end position="132"/>
    </location>
</feature>
<dbReference type="InterPro" id="IPR006593">
    <property type="entry name" value="Cyt_b561/ferric_Rdtase_TM"/>
</dbReference>
<keyword evidence="11" id="KW-1185">Reference proteome</keyword>
<dbReference type="AlphaFoldDB" id="A0AAV6LB05"/>
<proteinExistence type="predicted"/>
<dbReference type="PANTHER" id="PTHR23130:SF174">
    <property type="entry name" value="CYTOCHROME B561 AND DOMON DOMAIN-CONTAINING PROTEIN"/>
    <property type="match status" value="1"/>
</dbReference>
<dbReference type="CDD" id="cd08760">
    <property type="entry name" value="Cyt_b561_FRRS1_like"/>
    <property type="match status" value="1"/>
</dbReference>
<evidence type="ECO:0000256" key="3">
    <source>
        <dbReference type="ARBA" id="ARBA00022692"/>
    </source>
</evidence>
<dbReference type="GO" id="GO:0016020">
    <property type="term" value="C:membrane"/>
    <property type="evidence" value="ECO:0007669"/>
    <property type="project" value="UniProtKB-SubCell"/>
</dbReference>
<reference evidence="10" key="1">
    <citation type="submission" date="2020-08" db="EMBL/GenBank/DDBJ databases">
        <title>Plant Genome Project.</title>
        <authorList>
            <person name="Zhang R.-G."/>
        </authorList>
    </citation>
    <scope>NUCLEOTIDE SEQUENCE</scope>
    <source>
        <strain evidence="10">WSP0</strain>
        <tissue evidence="10">Leaf</tissue>
    </source>
</reference>
<dbReference type="GO" id="GO:0046872">
    <property type="term" value="F:metal ion binding"/>
    <property type="evidence" value="ECO:0007669"/>
    <property type="project" value="UniProtKB-KW"/>
</dbReference>
<comment type="caution">
    <text evidence="10">The sequence shown here is derived from an EMBL/GenBank/DDBJ whole genome shotgun (WGS) entry which is preliminary data.</text>
</comment>
<keyword evidence="3 8" id="KW-0812">Transmembrane</keyword>
<dbReference type="SMART" id="SM00665">
    <property type="entry name" value="B561"/>
    <property type="match status" value="1"/>
</dbReference>
<keyword evidence="2" id="KW-0813">Transport</keyword>
<evidence type="ECO:0000256" key="8">
    <source>
        <dbReference type="SAM" id="Phobius"/>
    </source>
</evidence>
<dbReference type="InterPro" id="IPR017214">
    <property type="entry name" value="UCP037471"/>
</dbReference>
<keyword evidence="7" id="KW-0479">Metal-binding</keyword>
<accession>A0AAV6LB05</accession>
<gene>
    <name evidence="10" type="ORF">RHGRI_004286</name>
</gene>
<keyword evidence="7" id="KW-0408">Iron</keyword>
<evidence type="ECO:0000256" key="2">
    <source>
        <dbReference type="ARBA" id="ARBA00022448"/>
    </source>
</evidence>
<protein>
    <recommendedName>
        <fullName evidence="9">Cytochrome b561 domain-containing protein</fullName>
    </recommendedName>
</protein>
<sequence>MFLDKKMVIFATIELPQNTTSVNHVWQDGPVSGDNLGMHGVSGNHLQSMGNLNLSSGQAFGSHGGNSKTKLKIAHGVLNAVSWGIMMPWGFMAARRIWACSWRHVIWKSSSLPHGYWDLTFALGLLQISALFRQPAKDHKHRHIWNGFHHITGYVVLLLSLVNIWVGFTILKPAKGWMIGYGSISGTILLTSLILEVWKKMTRDGKINGAQVNATRTSADRKQSLNHNWLLIRCFDSVLVVGTYAL</sequence>
<evidence type="ECO:0000313" key="11">
    <source>
        <dbReference type="Proteomes" id="UP000823749"/>
    </source>
</evidence>
<evidence type="ECO:0000256" key="7">
    <source>
        <dbReference type="PIRSR" id="PIRSR037471-1"/>
    </source>
</evidence>
<dbReference type="Proteomes" id="UP000823749">
    <property type="component" value="Chromosome 2"/>
</dbReference>
<dbReference type="EMBL" id="JACTNZ010000002">
    <property type="protein sequence ID" value="KAG5561207.1"/>
    <property type="molecule type" value="Genomic_DNA"/>
</dbReference>
<organism evidence="10 11">
    <name type="scientific">Rhododendron griersonianum</name>
    <dbReference type="NCBI Taxonomy" id="479676"/>
    <lineage>
        <taxon>Eukaryota</taxon>
        <taxon>Viridiplantae</taxon>
        <taxon>Streptophyta</taxon>
        <taxon>Embryophyta</taxon>
        <taxon>Tracheophyta</taxon>
        <taxon>Spermatophyta</taxon>
        <taxon>Magnoliopsida</taxon>
        <taxon>eudicotyledons</taxon>
        <taxon>Gunneridae</taxon>
        <taxon>Pentapetalae</taxon>
        <taxon>asterids</taxon>
        <taxon>Ericales</taxon>
        <taxon>Ericaceae</taxon>
        <taxon>Ericoideae</taxon>
        <taxon>Rhodoreae</taxon>
        <taxon>Rhododendron</taxon>
    </lineage>
</organism>
<feature type="transmembrane region" description="Helical" evidence="8">
    <location>
        <begin position="76"/>
        <end position="94"/>
    </location>
</feature>
<evidence type="ECO:0000256" key="5">
    <source>
        <dbReference type="ARBA" id="ARBA00022989"/>
    </source>
</evidence>
<feature type="binding site" description="axial binding residue" evidence="7">
    <location>
        <position position="149"/>
    </location>
    <ligand>
        <name>heme b</name>
        <dbReference type="ChEBI" id="CHEBI:60344"/>
        <label>1</label>
    </ligand>
    <ligandPart>
        <name>Fe</name>
        <dbReference type="ChEBI" id="CHEBI:18248"/>
    </ligandPart>
</feature>
<keyword evidence="6 8" id="KW-0472">Membrane</keyword>
<comment type="subcellular location">
    <subcellularLocation>
        <location evidence="1">Membrane</location>
    </subcellularLocation>
</comment>
<feature type="transmembrane region" description="Helical" evidence="8">
    <location>
        <begin position="177"/>
        <end position="198"/>
    </location>
</feature>
<feature type="transmembrane region" description="Helical" evidence="8">
    <location>
        <begin position="153"/>
        <end position="171"/>
    </location>
</feature>
<evidence type="ECO:0000259" key="9">
    <source>
        <dbReference type="SMART" id="SM00665"/>
    </source>
</evidence>
<name>A0AAV6LB05_9ERIC</name>
<dbReference type="InterPro" id="IPR045265">
    <property type="entry name" value="AIR12_DOMON"/>
</dbReference>
<feature type="domain" description="Cytochrome b561" evidence="9">
    <location>
        <begin position="74"/>
        <end position="168"/>
    </location>
</feature>
<dbReference type="Pfam" id="PF04526">
    <property type="entry name" value="DUF568"/>
    <property type="match status" value="1"/>
</dbReference>